<organism evidence="1 2">
    <name type="scientific">Zymobacter palmae</name>
    <dbReference type="NCBI Taxonomy" id="33074"/>
    <lineage>
        <taxon>Bacteria</taxon>
        <taxon>Pseudomonadati</taxon>
        <taxon>Pseudomonadota</taxon>
        <taxon>Gammaproteobacteria</taxon>
        <taxon>Oceanospirillales</taxon>
        <taxon>Halomonadaceae</taxon>
        <taxon>Zymobacter group</taxon>
        <taxon>Zymobacter</taxon>
    </lineage>
</organism>
<protein>
    <submittedName>
        <fullName evidence="1">Sterol desaturase</fullName>
    </submittedName>
</protein>
<dbReference type="Proteomes" id="UP000267342">
    <property type="component" value="Chromosome"/>
</dbReference>
<sequence length="77" mass="8629">MVPALSWVGTVISGLSLWVQTARSRYDHVQRHIPRFRRQCSYFLHIMRQSDESGPFEGPFGVACTAEGTVIKAAPHS</sequence>
<reference evidence="1 2" key="1">
    <citation type="submission" date="2018-09" db="EMBL/GenBank/DDBJ databases">
        <title>Zymobacter palmae IAM14233 (=T109) whole genome analysis.</title>
        <authorList>
            <person name="Yanase H."/>
        </authorList>
    </citation>
    <scope>NUCLEOTIDE SEQUENCE [LARGE SCALE GENOMIC DNA]</scope>
    <source>
        <strain evidence="1 2">IAM14233</strain>
    </source>
</reference>
<evidence type="ECO:0000313" key="2">
    <source>
        <dbReference type="Proteomes" id="UP000267342"/>
    </source>
</evidence>
<name>A0A348HBG0_9GAMM</name>
<proteinExistence type="predicted"/>
<accession>A0A348HBG0</accession>
<dbReference type="KEGG" id="zpl:ZBT109_0164"/>
<gene>
    <name evidence="1" type="ORF">ZBT109_0164</name>
</gene>
<dbReference type="AlphaFoldDB" id="A0A348HBG0"/>
<dbReference type="EMBL" id="AP018933">
    <property type="protein sequence ID" value="BBG28962.1"/>
    <property type="molecule type" value="Genomic_DNA"/>
</dbReference>
<evidence type="ECO:0000313" key="1">
    <source>
        <dbReference type="EMBL" id="BBG28962.1"/>
    </source>
</evidence>
<keyword evidence="2" id="KW-1185">Reference proteome</keyword>